<keyword evidence="2" id="KW-1185">Reference proteome</keyword>
<dbReference type="EMBL" id="MU970050">
    <property type="protein sequence ID" value="KAK9324433.1"/>
    <property type="molecule type" value="Genomic_DNA"/>
</dbReference>
<sequence length="729" mass="81814">MASRVSRQRTVMSEGTVLQNRDSNITAKDTSSTIAAATASIFQDAQRSLTSHRKLCIRLWTVQQQASDRGYEDEFNRKFASLLNRVLPIKKSEPAAEKIVKFCSQFVEYINLQAGAGNVHNNDSDVDMMDMDDEEDTESTVCSRFVEYLLQHLLRGVDAKSKVVRYRVCQLLASIVQTVGEIDDDLFQDLRSAFVRRVHDKESSVRVQAVMGLCRLQGTDDEDEPEPVSELLLNTLQHDSKAEVRRSVLLDLDKSNITIPYVLERARDIDTSTRRCVYARILPAIGDFRLLSIGMREKILSWGLNDHDASVRNAAIKTFATGWLENTGNDVLELLERLDVLNSKVAAQAMKELFGYRPDLVKNLTFPDTLWHNLTAETVFLACSFAAYCRESGMENLLEDKMPEVSKLGFYIEKYSEFLNVEDIEVNTVEHEFILEQLISIASNMDFSDEIGRRKIFSVIRNILAKESLSEVITEAAVSVLRRVSIRERDFCQIISETISDLHDQIGSDDDNPNGGEDSFHSALSAVESPASVASKSSSRVSDAGSPLSPSDDRPVREILINLKCLHIAQCMLENLEGALKNNLTLMSMLEDLIIPSIRSHEAPVRERGLRCLGLCCLLDKDLSLENIVLFMHCFNKGHDAVQVEALQIICDILISHGKAILDNENGIDSEIIRKMFLKGLRCESFDVQVAAAQSLSKMLMAEVIADEEEVTQAVGEFVSENKARLKWD</sequence>
<organism evidence="1 2">
    <name type="scientific">Lipomyces orientalis</name>
    <dbReference type="NCBI Taxonomy" id="1233043"/>
    <lineage>
        <taxon>Eukaryota</taxon>
        <taxon>Fungi</taxon>
        <taxon>Dikarya</taxon>
        <taxon>Ascomycota</taxon>
        <taxon>Saccharomycotina</taxon>
        <taxon>Lipomycetes</taxon>
        <taxon>Lipomycetales</taxon>
        <taxon>Lipomycetaceae</taxon>
        <taxon>Lipomyces</taxon>
    </lineage>
</organism>
<reference evidence="2" key="1">
    <citation type="journal article" date="2024" name="Front. Bioeng. Biotechnol.">
        <title>Genome-scale model development and genomic sequencing of the oleaginous clade Lipomyces.</title>
        <authorList>
            <person name="Czajka J.J."/>
            <person name="Han Y."/>
            <person name="Kim J."/>
            <person name="Mondo S.J."/>
            <person name="Hofstad B.A."/>
            <person name="Robles A."/>
            <person name="Haridas S."/>
            <person name="Riley R."/>
            <person name="LaButti K."/>
            <person name="Pangilinan J."/>
            <person name="Andreopoulos W."/>
            <person name="Lipzen A."/>
            <person name="Yan J."/>
            <person name="Wang M."/>
            <person name="Ng V."/>
            <person name="Grigoriev I.V."/>
            <person name="Spatafora J.W."/>
            <person name="Magnuson J.K."/>
            <person name="Baker S.E."/>
            <person name="Pomraning K.R."/>
        </authorList>
    </citation>
    <scope>NUCLEOTIDE SEQUENCE [LARGE SCALE GENOMIC DNA]</scope>
    <source>
        <strain evidence="2">CBS 10300</strain>
    </source>
</reference>
<protein>
    <submittedName>
        <fullName evidence="1">Nuclear condensing complex subunit</fullName>
    </submittedName>
</protein>
<comment type="caution">
    <text evidence="1">The sequence shown here is derived from an EMBL/GenBank/DDBJ whole genome shotgun (WGS) entry which is preliminary data.</text>
</comment>
<accession>A0ACC3TT84</accession>
<evidence type="ECO:0000313" key="2">
    <source>
        <dbReference type="Proteomes" id="UP001489719"/>
    </source>
</evidence>
<gene>
    <name evidence="1" type="ORF">V1517DRAFT_358125</name>
</gene>
<evidence type="ECO:0000313" key="1">
    <source>
        <dbReference type="EMBL" id="KAK9324433.1"/>
    </source>
</evidence>
<name>A0ACC3TT84_9ASCO</name>
<proteinExistence type="predicted"/>
<dbReference type="Proteomes" id="UP001489719">
    <property type="component" value="Unassembled WGS sequence"/>
</dbReference>